<sequence>FRKKREEAAAANMAAATQEDSADVDVGLQPAHRPSEEEEERLRAKALMPKKHKRLLQRIEAAEAKREAANKRLKRKAEAASS</sequence>
<feature type="region of interest" description="Disordered" evidence="2">
    <location>
        <begin position="1"/>
        <end position="42"/>
    </location>
</feature>
<evidence type="ECO:0000313" key="4">
    <source>
        <dbReference type="Proteomes" id="UP000601435"/>
    </source>
</evidence>
<name>A0A813BN38_9DINO</name>
<gene>
    <name evidence="3" type="ORF">SNEC2469_LOCUS30868</name>
</gene>
<reference evidence="3" key="1">
    <citation type="submission" date="2021-02" db="EMBL/GenBank/DDBJ databases">
        <authorList>
            <person name="Dougan E. K."/>
            <person name="Rhodes N."/>
            <person name="Thang M."/>
            <person name="Chan C."/>
        </authorList>
    </citation>
    <scope>NUCLEOTIDE SEQUENCE</scope>
</reference>
<comment type="caution">
    <text evidence="3">The sequence shown here is derived from an EMBL/GenBank/DDBJ whole genome shotgun (WGS) entry which is preliminary data.</text>
</comment>
<dbReference type="Proteomes" id="UP000601435">
    <property type="component" value="Unassembled WGS sequence"/>
</dbReference>
<accession>A0A813BN38</accession>
<evidence type="ECO:0000256" key="1">
    <source>
        <dbReference type="SAM" id="Coils"/>
    </source>
</evidence>
<feature type="non-terminal residue" evidence="3">
    <location>
        <position position="82"/>
    </location>
</feature>
<dbReference type="AlphaFoldDB" id="A0A813BN38"/>
<proteinExistence type="predicted"/>
<dbReference type="EMBL" id="CAJNJA010073142">
    <property type="protein sequence ID" value="CAE7908797.1"/>
    <property type="molecule type" value="Genomic_DNA"/>
</dbReference>
<evidence type="ECO:0000313" key="3">
    <source>
        <dbReference type="EMBL" id="CAE7908797.1"/>
    </source>
</evidence>
<evidence type="ECO:0000256" key="2">
    <source>
        <dbReference type="SAM" id="MobiDB-lite"/>
    </source>
</evidence>
<protein>
    <submittedName>
        <fullName evidence="3">Uncharacterized protein</fullName>
    </submittedName>
</protein>
<feature type="coiled-coil region" evidence="1">
    <location>
        <begin position="52"/>
        <end position="79"/>
    </location>
</feature>
<organism evidence="3 4">
    <name type="scientific">Symbiodinium necroappetens</name>
    <dbReference type="NCBI Taxonomy" id="1628268"/>
    <lineage>
        <taxon>Eukaryota</taxon>
        <taxon>Sar</taxon>
        <taxon>Alveolata</taxon>
        <taxon>Dinophyceae</taxon>
        <taxon>Suessiales</taxon>
        <taxon>Symbiodiniaceae</taxon>
        <taxon>Symbiodinium</taxon>
    </lineage>
</organism>
<keyword evidence="4" id="KW-1185">Reference proteome</keyword>
<keyword evidence="1" id="KW-0175">Coiled coil</keyword>